<name>A0A822ZWQ3_NELNU</name>
<dbReference type="EMBL" id="DUZY01000007">
    <property type="protein sequence ID" value="DAD46348.1"/>
    <property type="molecule type" value="Genomic_DNA"/>
</dbReference>
<evidence type="ECO:0000313" key="1">
    <source>
        <dbReference type="EMBL" id="DAD46348.1"/>
    </source>
</evidence>
<keyword evidence="2" id="KW-1185">Reference proteome</keyword>
<protein>
    <submittedName>
        <fullName evidence="1">Uncharacterized protein</fullName>
    </submittedName>
</protein>
<dbReference type="PANTHER" id="PTHR13009">
    <property type="entry name" value="HEAT SHOCK PROTEIN 90 HSP90 CO-CHAPERONE AHA-1"/>
    <property type="match status" value="1"/>
</dbReference>
<evidence type="ECO:0000313" key="2">
    <source>
        <dbReference type="Proteomes" id="UP000607653"/>
    </source>
</evidence>
<dbReference type="GO" id="GO:0001671">
    <property type="term" value="F:ATPase activator activity"/>
    <property type="evidence" value="ECO:0007669"/>
    <property type="project" value="InterPro"/>
</dbReference>
<reference evidence="1 2" key="1">
    <citation type="journal article" date="2020" name="Mol. Biol. Evol.">
        <title>Distinct Expression and Methylation Patterns for Genes with Different Fates following a Single Whole-Genome Duplication in Flowering Plants.</title>
        <authorList>
            <person name="Shi T."/>
            <person name="Rahmani R.S."/>
            <person name="Gugger P.F."/>
            <person name="Wang M."/>
            <person name="Li H."/>
            <person name="Zhang Y."/>
            <person name="Li Z."/>
            <person name="Wang Q."/>
            <person name="Van de Peer Y."/>
            <person name="Marchal K."/>
            <person name="Chen J."/>
        </authorList>
    </citation>
    <scope>NUCLEOTIDE SEQUENCE [LARGE SCALE GENOMIC DNA]</scope>
    <source>
        <tissue evidence="1">Leaf</tissue>
    </source>
</reference>
<dbReference type="Proteomes" id="UP000607653">
    <property type="component" value="Unassembled WGS sequence"/>
</dbReference>
<dbReference type="AlphaFoldDB" id="A0A822ZWQ3"/>
<proteinExistence type="predicted"/>
<comment type="caution">
    <text evidence="1">The sequence shown here is derived from an EMBL/GenBank/DDBJ whole genome shotgun (WGS) entry which is preliminary data.</text>
</comment>
<organism evidence="1 2">
    <name type="scientific">Nelumbo nucifera</name>
    <name type="common">Sacred lotus</name>
    <dbReference type="NCBI Taxonomy" id="4432"/>
    <lineage>
        <taxon>Eukaryota</taxon>
        <taxon>Viridiplantae</taxon>
        <taxon>Streptophyta</taxon>
        <taxon>Embryophyta</taxon>
        <taxon>Tracheophyta</taxon>
        <taxon>Spermatophyta</taxon>
        <taxon>Magnoliopsida</taxon>
        <taxon>Proteales</taxon>
        <taxon>Nelumbonaceae</taxon>
        <taxon>Nelumbo</taxon>
    </lineage>
</organism>
<dbReference type="PANTHER" id="PTHR13009:SF22">
    <property type="entry name" value="LD43819P"/>
    <property type="match status" value="1"/>
</dbReference>
<sequence>METGVAENKSSYTYWVRDVTKDAAPLPVPRQLSADDLSKQTQPNSLGSVWNSAGTWEEKNLSSWASNRMKVLLQLKISLHHVCLKLCYEEWTFNRIGRCDNHFF</sequence>
<dbReference type="GO" id="GO:0051087">
    <property type="term" value="F:protein-folding chaperone binding"/>
    <property type="evidence" value="ECO:0007669"/>
    <property type="project" value="InterPro"/>
</dbReference>
<gene>
    <name evidence="1" type="ORF">HUJ06_004578</name>
</gene>
<accession>A0A822ZWQ3</accession>
<dbReference type="InterPro" id="IPR015310">
    <property type="entry name" value="AHSA1-like_N"/>
</dbReference>